<keyword evidence="2" id="KW-1185">Reference proteome</keyword>
<proteinExistence type="predicted"/>
<protein>
    <submittedName>
        <fullName evidence="1">AbiA family abortive infection protein</fullName>
    </submittedName>
</protein>
<name>A0A937F5F1_9BACT</name>
<reference evidence="1" key="1">
    <citation type="submission" date="2021-01" db="EMBL/GenBank/DDBJ databases">
        <title>Fulvivirga kasyanovii gen. nov., sp nov., a novel member of the phylum Bacteroidetes isolated from seawater in a mussel farm.</title>
        <authorList>
            <person name="Zhao L.-H."/>
            <person name="Wang Z.-J."/>
        </authorList>
    </citation>
    <scope>NUCLEOTIDE SEQUENCE</scope>
    <source>
        <strain evidence="1">2943</strain>
    </source>
</reference>
<evidence type="ECO:0000313" key="1">
    <source>
        <dbReference type="EMBL" id="MBL3656762.1"/>
    </source>
</evidence>
<feature type="non-terminal residue" evidence="1">
    <location>
        <position position="659"/>
    </location>
</feature>
<comment type="caution">
    <text evidence="1">The sequence shown here is derived from an EMBL/GenBank/DDBJ whole genome shotgun (WGS) entry which is preliminary data.</text>
</comment>
<gene>
    <name evidence="1" type="ORF">JL102_11515</name>
</gene>
<dbReference type="AlphaFoldDB" id="A0A937F5F1"/>
<dbReference type="InterPro" id="IPR030986">
    <property type="entry name" value="AbiA"/>
</dbReference>
<evidence type="ECO:0000313" key="2">
    <source>
        <dbReference type="Proteomes" id="UP000659388"/>
    </source>
</evidence>
<dbReference type="NCBIfam" id="TIGR04499">
    <property type="entry name" value="abortive_AbiA"/>
    <property type="match status" value="1"/>
</dbReference>
<dbReference type="EMBL" id="JAESIY010000006">
    <property type="protein sequence ID" value="MBL3656762.1"/>
    <property type="molecule type" value="Genomic_DNA"/>
</dbReference>
<accession>A0A937F5F1</accession>
<sequence length="659" mass="78567">MSTLKETQVGYFLTYDLWKSAKDLLDYQINDRKDYKIYNTFNFLYFEQVIRKTERLKSKAYYNERISNNLFYGFEREFFLHKYTIPKIGAGLRNYYFFSYPMQQLMYAFGLYILRVTHEFLTGEKGKKIKSFYGGDLKFEKNKLVLKEKTTLYYSRYKEFKSELQEVTEDPEDKIIIRLDIQDYYDNISIKKLLDLIEINVKSSVLKKNNFDSATKEQIEFYYRFLSDGIDNIPQSDNNIISGFIGYLYLTFGDLIIEDVINELNEGFRKVDYRIVRYVDDIYVSLDFKHYPNFELKFDKELRYQFVQRLLNKIADKFHAELNLRFNNKVQVFEVGNADERNRFRSLMNKVSEDYPEAQLKKGLSPSEQFTKLLNVTDDIKQKGISKFHKNLDEFDRETLKYVYDKHVLNLIQNNIPKLERKFKDFNYELLHVYPQPLIILISACTEALESLESHLLSKSIFTTFDLWILLVLLSQPKFSNRGALFKKLGESEKFRPVFEFIRSKKVSDNANTGYYSVNFRKMKQIINYASFVEQIRQRVFAERQNYYSVSLNHLLNEIHFVCYVSEGEKGEIKNYNAGNVEQYLKSIYLDNNTVIQIRNLFDRRNNNPISHAGSDSRIAWGVSKQEYYVYKGYVSKVLDWICNKKLDNKLSTFRLVLF</sequence>
<dbReference type="RefSeq" id="WP_202244560.1">
    <property type="nucleotide sequence ID" value="NZ_JAESIY010000006.1"/>
</dbReference>
<dbReference type="Proteomes" id="UP000659388">
    <property type="component" value="Unassembled WGS sequence"/>
</dbReference>
<organism evidence="1 2">
    <name type="scientific">Fulvivirga sediminis</name>
    <dbReference type="NCBI Taxonomy" id="2803949"/>
    <lineage>
        <taxon>Bacteria</taxon>
        <taxon>Pseudomonadati</taxon>
        <taxon>Bacteroidota</taxon>
        <taxon>Cytophagia</taxon>
        <taxon>Cytophagales</taxon>
        <taxon>Fulvivirgaceae</taxon>
        <taxon>Fulvivirga</taxon>
    </lineage>
</organism>